<reference evidence="3" key="1">
    <citation type="submission" date="2022-11" db="UniProtKB">
        <authorList>
            <consortium name="WormBaseParasite"/>
        </authorList>
    </citation>
    <scope>IDENTIFICATION</scope>
</reference>
<dbReference type="GO" id="GO:0015074">
    <property type="term" value="P:DNA integration"/>
    <property type="evidence" value="ECO:0007669"/>
    <property type="project" value="InterPro"/>
</dbReference>
<dbReference type="GO" id="GO:0003676">
    <property type="term" value="F:nucleic acid binding"/>
    <property type="evidence" value="ECO:0007669"/>
    <property type="project" value="InterPro"/>
</dbReference>
<evidence type="ECO:0000313" key="2">
    <source>
        <dbReference type="Proteomes" id="UP000887564"/>
    </source>
</evidence>
<organism evidence="2 3">
    <name type="scientific">Parascaris equorum</name>
    <name type="common">Equine roundworm</name>
    <dbReference type="NCBI Taxonomy" id="6256"/>
    <lineage>
        <taxon>Eukaryota</taxon>
        <taxon>Metazoa</taxon>
        <taxon>Ecdysozoa</taxon>
        <taxon>Nematoda</taxon>
        <taxon>Chromadorea</taxon>
        <taxon>Rhabditida</taxon>
        <taxon>Spirurina</taxon>
        <taxon>Ascaridomorpha</taxon>
        <taxon>Ascaridoidea</taxon>
        <taxon>Ascarididae</taxon>
        <taxon>Parascaris</taxon>
    </lineage>
</organism>
<feature type="domain" description="Integrase catalytic" evidence="1">
    <location>
        <begin position="13"/>
        <end position="196"/>
    </location>
</feature>
<dbReference type="PANTHER" id="PTHR47331">
    <property type="entry name" value="PHD-TYPE DOMAIN-CONTAINING PROTEIN"/>
    <property type="match status" value="1"/>
</dbReference>
<dbReference type="AlphaFoldDB" id="A0A914R2U8"/>
<protein>
    <submittedName>
        <fullName evidence="3">Integrase catalytic domain-containing protein</fullName>
    </submittedName>
</protein>
<accession>A0A914R2U8</accession>
<evidence type="ECO:0000259" key="1">
    <source>
        <dbReference type="PROSITE" id="PS50994"/>
    </source>
</evidence>
<name>A0A914R2U8_PAREQ</name>
<keyword evidence="2" id="KW-1185">Reference proteome</keyword>
<dbReference type="PROSITE" id="PS50994">
    <property type="entry name" value="INTEGRASE"/>
    <property type="match status" value="1"/>
</dbReference>
<sequence length="224" mass="25361">MTCRRWNAQPFKLPAFPLLRKERIWAARAFQNVGLDYMGPITECDLTDPCKRWIALFTCLATIAIHLEAAKNLMAEQFLHVMRRFIARNGYPTSIVLDNASYFPLVEQVMQNTLAAPITWRFITQFAPRQGGVYERLVGLTKTALHKAVGRRLLDEEELKTLVVECEAIVNSRPLTYVGSAFERILRPVDFLRPQAIIGAQGPVPKMIKACGTQQTDKANCSDH</sequence>
<evidence type="ECO:0000313" key="3">
    <source>
        <dbReference type="WBParaSite" id="PEQ_0000092901-mRNA-1"/>
    </source>
</evidence>
<dbReference type="InterPro" id="IPR012337">
    <property type="entry name" value="RNaseH-like_sf"/>
</dbReference>
<dbReference type="Gene3D" id="3.30.420.10">
    <property type="entry name" value="Ribonuclease H-like superfamily/Ribonuclease H"/>
    <property type="match status" value="1"/>
</dbReference>
<dbReference type="Proteomes" id="UP000887564">
    <property type="component" value="Unplaced"/>
</dbReference>
<proteinExistence type="predicted"/>
<dbReference type="InterPro" id="IPR036397">
    <property type="entry name" value="RNaseH_sf"/>
</dbReference>
<dbReference type="InterPro" id="IPR001584">
    <property type="entry name" value="Integrase_cat-core"/>
</dbReference>
<dbReference type="PANTHER" id="PTHR47331:SF1">
    <property type="entry name" value="GAG-LIKE PROTEIN"/>
    <property type="match status" value="1"/>
</dbReference>
<dbReference type="SUPFAM" id="SSF53098">
    <property type="entry name" value="Ribonuclease H-like"/>
    <property type="match status" value="1"/>
</dbReference>
<dbReference type="WBParaSite" id="PEQ_0000092901-mRNA-1">
    <property type="protein sequence ID" value="PEQ_0000092901-mRNA-1"/>
    <property type="gene ID" value="PEQ_0000092901"/>
</dbReference>